<reference evidence="11 12" key="1">
    <citation type="journal article" date="2004" name="Science">
        <title>The Ashbya gossypii genome as a tool for mapping the ancient Saccharomyces cerevisiae genome.</title>
        <authorList>
            <person name="Dietrich F.S."/>
            <person name="Voegeli S."/>
            <person name="Brachat S."/>
            <person name="Lerch A."/>
            <person name="Gates K."/>
            <person name="Steiner S."/>
            <person name="Mohr C."/>
            <person name="Pohlmann R."/>
            <person name="Luedi P."/>
            <person name="Choi S."/>
            <person name="Wing R.A."/>
            <person name="Flavier A."/>
            <person name="Gaffney T.D."/>
            <person name="Philippsen P."/>
        </authorList>
    </citation>
    <scope>NUCLEOTIDE SEQUENCE [LARGE SCALE GENOMIC DNA]</scope>
    <source>
        <strain evidence="12">ATCC 10895 / CBS 109.51 / FGSC 9923 / NRRL Y-1056</strain>
    </source>
</reference>
<comment type="subcellular location">
    <subcellularLocation>
        <location evidence="1">Nucleus membrane</location>
        <topology evidence="1">Peripheral membrane protein</topology>
        <orientation evidence="1">Cytoplasmic side</orientation>
    </subcellularLocation>
    <subcellularLocation>
        <location evidence="3">Nucleus membrane</location>
        <topology evidence="3">Peripheral membrane protein</topology>
        <orientation evidence="3">Nucleoplasmic side</orientation>
    </subcellularLocation>
    <subcellularLocation>
        <location evidence="2">Nucleus</location>
        <location evidence="2">Nuclear pore complex</location>
    </subcellularLocation>
</comment>
<gene>
    <name evidence="11" type="ORF">AGOS_ADL045W</name>
</gene>
<reference evidence="12" key="2">
    <citation type="journal article" date="2013" name="G3 (Bethesda)">
        <title>Genomes of Ashbya fungi isolated from insects reveal four mating-type loci, numerous translocations, lack of transposons, and distinct gene duplications.</title>
        <authorList>
            <person name="Dietrich F.S."/>
            <person name="Voegeli S."/>
            <person name="Kuo S."/>
            <person name="Philippsen P."/>
        </authorList>
    </citation>
    <scope>GENOME REANNOTATION</scope>
    <source>
        <strain evidence="12">ATCC 10895 / CBS 109.51 / FGSC 9923 / NRRL Y-1056</strain>
    </source>
</reference>
<dbReference type="GeneID" id="4620199"/>
<dbReference type="GO" id="GO:0140693">
    <property type="term" value="F:molecular condensate scaffold activity"/>
    <property type="evidence" value="ECO:0007669"/>
    <property type="project" value="EnsemblFungi"/>
</dbReference>
<evidence type="ECO:0000256" key="3">
    <source>
        <dbReference type="ARBA" id="ARBA00004620"/>
    </source>
</evidence>
<dbReference type="STRING" id="284811.Q75AG3"/>
<feature type="compositionally biased region" description="Basic residues" evidence="10">
    <location>
        <begin position="1"/>
        <end position="11"/>
    </location>
</feature>
<evidence type="ECO:0000313" key="12">
    <source>
        <dbReference type="Proteomes" id="UP000000591"/>
    </source>
</evidence>
<name>Q75AG3_EREGS</name>
<protein>
    <submittedName>
        <fullName evidence="11">ADL045Wp</fullName>
    </submittedName>
</protein>
<dbReference type="PANTHER" id="PTHR13437">
    <property type="entry name" value="NUCLEOPORIN P58/P45 NUCLEOPORIN-LIKE PROTEIN 1"/>
    <property type="match status" value="1"/>
</dbReference>
<feature type="compositionally biased region" description="Low complexity" evidence="10">
    <location>
        <begin position="36"/>
        <end position="50"/>
    </location>
</feature>
<dbReference type="InterPro" id="IPR024882">
    <property type="entry name" value="NUP58/p45/49"/>
</dbReference>
<dbReference type="GO" id="GO:0003723">
    <property type="term" value="F:RNA binding"/>
    <property type="evidence" value="ECO:0000318"/>
    <property type="project" value="GO_Central"/>
</dbReference>
<evidence type="ECO:0000256" key="4">
    <source>
        <dbReference type="ARBA" id="ARBA00022448"/>
    </source>
</evidence>
<dbReference type="KEGG" id="ago:AGOS_ADL045W"/>
<dbReference type="InParanoid" id="Q75AG3"/>
<dbReference type="Proteomes" id="UP000000591">
    <property type="component" value="Chromosome IV"/>
</dbReference>
<dbReference type="GO" id="GO:0044614">
    <property type="term" value="C:nuclear pore cytoplasmic filaments"/>
    <property type="evidence" value="ECO:0000318"/>
    <property type="project" value="GO_Central"/>
</dbReference>
<evidence type="ECO:0000256" key="10">
    <source>
        <dbReference type="SAM" id="MobiDB-lite"/>
    </source>
</evidence>
<evidence type="ECO:0000256" key="7">
    <source>
        <dbReference type="ARBA" id="ARBA00023010"/>
    </source>
</evidence>
<dbReference type="GO" id="GO:1990000">
    <property type="term" value="P:amyloid fibril formation"/>
    <property type="evidence" value="ECO:0007669"/>
    <property type="project" value="EnsemblFungi"/>
</dbReference>
<dbReference type="GO" id="GO:0017056">
    <property type="term" value="F:structural constituent of nuclear pore"/>
    <property type="evidence" value="ECO:0000318"/>
    <property type="project" value="GO_Central"/>
</dbReference>
<evidence type="ECO:0000256" key="6">
    <source>
        <dbReference type="ARBA" id="ARBA00022927"/>
    </source>
</evidence>
<dbReference type="GO" id="GO:0000055">
    <property type="term" value="P:ribosomal large subunit export from nucleus"/>
    <property type="evidence" value="ECO:0007669"/>
    <property type="project" value="EnsemblFungi"/>
</dbReference>
<dbReference type="InterPro" id="IPR025574">
    <property type="entry name" value="Nucleoporin_FG_rpt"/>
</dbReference>
<dbReference type="eggNOG" id="KOG0845">
    <property type="taxonomic scope" value="Eukaryota"/>
</dbReference>
<keyword evidence="8" id="KW-0906">Nuclear pore complex</keyword>
<keyword evidence="12" id="KW-1185">Reference proteome</keyword>
<organism evidence="11 12">
    <name type="scientific">Eremothecium gossypii (strain ATCC 10895 / CBS 109.51 / FGSC 9923 / NRRL Y-1056)</name>
    <name type="common">Yeast</name>
    <name type="synonym">Ashbya gossypii</name>
    <dbReference type="NCBI Taxonomy" id="284811"/>
    <lineage>
        <taxon>Eukaryota</taxon>
        <taxon>Fungi</taxon>
        <taxon>Dikarya</taxon>
        <taxon>Ascomycota</taxon>
        <taxon>Saccharomycotina</taxon>
        <taxon>Saccharomycetes</taxon>
        <taxon>Saccharomycetales</taxon>
        <taxon>Saccharomycetaceae</taxon>
        <taxon>Eremothecium</taxon>
    </lineage>
</organism>
<keyword evidence="9" id="KW-0539">Nucleus</keyword>
<evidence type="ECO:0000256" key="5">
    <source>
        <dbReference type="ARBA" id="ARBA00022816"/>
    </source>
</evidence>
<proteinExistence type="predicted"/>
<evidence type="ECO:0000313" key="11">
    <source>
        <dbReference type="EMBL" id="AAS51875.1"/>
    </source>
</evidence>
<dbReference type="OrthoDB" id="2538017at2759"/>
<evidence type="ECO:0000256" key="8">
    <source>
        <dbReference type="ARBA" id="ARBA00023132"/>
    </source>
</evidence>
<keyword evidence="7" id="KW-0811">Translocation</keyword>
<evidence type="ECO:0000256" key="9">
    <source>
        <dbReference type="ARBA" id="ARBA00023242"/>
    </source>
</evidence>
<evidence type="ECO:0000256" key="1">
    <source>
        <dbReference type="ARBA" id="ARBA00004335"/>
    </source>
</evidence>
<dbReference type="GO" id="GO:0008139">
    <property type="term" value="F:nuclear localization sequence binding"/>
    <property type="evidence" value="ECO:0000318"/>
    <property type="project" value="GO_Central"/>
</dbReference>
<dbReference type="GO" id="GO:0006606">
    <property type="term" value="P:protein import into nucleus"/>
    <property type="evidence" value="ECO:0000318"/>
    <property type="project" value="GO_Central"/>
</dbReference>
<dbReference type="GO" id="GO:0016973">
    <property type="term" value="P:poly(A)+ mRNA export from nucleus"/>
    <property type="evidence" value="ECO:0007669"/>
    <property type="project" value="EnsemblFungi"/>
</dbReference>
<keyword evidence="4" id="KW-0813">Transport</keyword>
<dbReference type="HOGENOM" id="CLU_039862_0_0_1"/>
<accession>Q75AG3</accession>
<feature type="region of interest" description="Disordered" evidence="10">
    <location>
        <begin position="104"/>
        <end position="123"/>
    </location>
</feature>
<dbReference type="GO" id="GO:0044613">
    <property type="term" value="C:nuclear pore central transport channel"/>
    <property type="evidence" value="ECO:0007669"/>
    <property type="project" value="EnsemblFungi"/>
</dbReference>
<dbReference type="GO" id="GO:0042802">
    <property type="term" value="F:identical protein binding"/>
    <property type="evidence" value="ECO:0007669"/>
    <property type="project" value="EnsemblFungi"/>
</dbReference>
<dbReference type="GO" id="GO:0000973">
    <property type="term" value="P:post-transcriptional tethering of RNA polymerase II gene DNA at nuclear periphery"/>
    <property type="evidence" value="ECO:0000318"/>
    <property type="project" value="GO_Central"/>
</dbReference>
<dbReference type="OMA" id="RDNTDVF"/>
<dbReference type="GO" id="GO:0006409">
    <property type="term" value="P:tRNA export from nucleus"/>
    <property type="evidence" value="ECO:0007669"/>
    <property type="project" value="EnsemblFungi"/>
</dbReference>
<sequence>MEGALHRHTGKTRALGPSKHMFSFGNQSGTGGAQGSSGLFGQAAAQPQTGAGSGGLFGQTTASGATTGTSFGQTGAGGAATGGGLFGQQGVSNSGGLFGQNAGGSSGGLFGRDTTGTAKPGGLFGTQSTGGGAFGSKPAATGGLFGGAGGGAPGALFGTQAAPQPQPSALHSIAQLPITSMTRIGDLPPQVRQEIEQLDQYIQRQVAISHHLRAEEDEHLELISSIPRDVQFIMKTYSLTTQSLQQDLKRIQAIKALTDDNIRDSECFSLILNQLLTPGTKVSSAELQKFFQEKIQLYRVRLDEYFRVLSDIKSAVNGLDSDMFGSQENSTEYAEPTKTGINSIVATVIEEFELFMDMAERVAQLHQRVKELNGSGKNPVISS</sequence>
<dbReference type="GO" id="GO:0006405">
    <property type="term" value="P:RNA export from nucleus"/>
    <property type="evidence" value="ECO:0000318"/>
    <property type="project" value="GO_Central"/>
</dbReference>
<keyword evidence="6" id="KW-0653">Protein transport</keyword>
<dbReference type="FunCoup" id="Q75AG3">
    <property type="interactions" value="160"/>
</dbReference>
<dbReference type="Gene3D" id="6.10.140.1350">
    <property type="match status" value="1"/>
</dbReference>
<dbReference type="Pfam" id="PF13634">
    <property type="entry name" value="Nucleoporin_FG"/>
    <property type="match status" value="1"/>
</dbReference>
<dbReference type="EMBL" id="AE016817">
    <property type="protein sequence ID" value="AAS51875.1"/>
    <property type="molecule type" value="Genomic_DNA"/>
</dbReference>
<dbReference type="GO" id="GO:0031965">
    <property type="term" value="C:nuclear membrane"/>
    <property type="evidence" value="ECO:0007669"/>
    <property type="project" value="UniProtKB-SubCell"/>
</dbReference>
<keyword evidence="5" id="KW-0509">mRNA transport</keyword>
<dbReference type="AlphaFoldDB" id="Q75AG3"/>
<dbReference type="PANTHER" id="PTHR13437:SF2">
    <property type="entry name" value="NUCLEOPORIN P58_P45"/>
    <property type="match status" value="1"/>
</dbReference>
<evidence type="ECO:0000256" key="2">
    <source>
        <dbReference type="ARBA" id="ARBA00004567"/>
    </source>
</evidence>
<dbReference type="GO" id="GO:0034398">
    <property type="term" value="P:telomere tethering at nuclear periphery"/>
    <property type="evidence" value="ECO:0000318"/>
    <property type="project" value="GO_Central"/>
</dbReference>
<dbReference type="SMR" id="Q75AG3"/>
<dbReference type="RefSeq" id="NP_984051.1">
    <property type="nucleotide sequence ID" value="NM_209404.1"/>
</dbReference>
<feature type="region of interest" description="Disordered" evidence="10">
    <location>
        <begin position="1"/>
        <end position="58"/>
    </location>
</feature>